<feature type="non-terminal residue" evidence="6">
    <location>
        <position position="672"/>
    </location>
</feature>
<dbReference type="AlphaFoldDB" id="A0A7L4DG32"/>
<dbReference type="OrthoDB" id="9396701at2759"/>
<dbReference type="EMBL" id="VZZY01014536">
    <property type="protein sequence ID" value="NXW60641.1"/>
    <property type="molecule type" value="Genomic_DNA"/>
</dbReference>
<feature type="compositionally biased region" description="Polar residues" evidence="4">
    <location>
        <begin position="431"/>
        <end position="442"/>
    </location>
</feature>
<feature type="region of interest" description="Disordered" evidence="4">
    <location>
        <begin position="190"/>
        <end position="214"/>
    </location>
</feature>
<feature type="compositionally biased region" description="Polar residues" evidence="4">
    <location>
        <begin position="281"/>
        <end position="290"/>
    </location>
</feature>
<dbReference type="SMART" id="SM00326">
    <property type="entry name" value="SH3"/>
    <property type="match status" value="1"/>
</dbReference>
<dbReference type="GO" id="GO:0050852">
    <property type="term" value="P:T cell receptor signaling pathway"/>
    <property type="evidence" value="ECO:0007669"/>
    <property type="project" value="TreeGrafter"/>
</dbReference>
<dbReference type="GO" id="GO:0072659">
    <property type="term" value="P:protein localization to plasma membrane"/>
    <property type="evidence" value="ECO:0007669"/>
    <property type="project" value="TreeGrafter"/>
</dbReference>
<dbReference type="PANTHER" id="PTHR16830">
    <property type="entry name" value="SH2 CONTAINING ADAPTOR PRAM-1 RELATED"/>
    <property type="match status" value="1"/>
</dbReference>
<dbReference type="InterPro" id="IPR029294">
    <property type="entry name" value="hSH3"/>
</dbReference>
<dbReference type="InterPro" id="IPR001452">
    <property type="entry name" value="SH3_domain"/>
</dbReference>
<keyword evidence="2" id="KW-0597">Phosphoprotein</keyword>
<evidence type="ECO:0000313" key="6">
    <source>
        <dbReference type="EMBL" id="NXW60641.1"/>
    </source>
</evidence>
<evidence type="ECO:0000256" key="2">
    <source>
        <dbReference type="ARBA" id="ARBA00022553"/>
    </source>
</evidence>
<keyword evidence="1 3" id="KW-0728">SH3 domain</keyword>
<evidence type="ECO:0000256" key="4">
    <source>
        <dbReference type="SAM" id="MobiDB-lite"/>
    </source>
</evidence>
<dbReference type="Pfam" id="PF14603">
    <property type="entry name" value="hSH3"/>
    <property type="match status" value="1"/>
</dbReference>
<feature type="compositionally biased region" description="Acidic residues" evidence="4">
    <location>
        <begin position="612"/>
        <end position="621"/>
    </location>
</feature>
<gene>
    <name evidence="6" type="primary">Fyb1</name>
    <name evidence="6" type="ORF">EURGUL_R04117</name>
</gene>
<feature type="domain" description="SH3" evidence="5">
    <location>
        <begin position="498"/>
        <end position="558"/>
    </location>
</feature>
<accession>A0A7L4DG32</accession>
<evidence type="ECO:0000256" key="3">
    <source>
        <dbReference type="PROSITE-ProRule" id="PRU00192"/>
    </source>
</evidence>
<dbReference type="Gene3D" id="2.30.30.40">
    <property type="entry name" value="SH3 Domains"/>
    <property type="match status" value="1"/>
</dbReference>
<dbReference type="PANTHER" id="PTHR16830:SF13">
    <property type="entry name" value="FYN-BINDING PROTEIN 1"/>
    <property type="match status" value="1"/>
</dbReference>
<dbReference type="InterPro" id="IPR036028">
    <property type="entry name" value="SH3-like_dom_sf"/>
</dbReference>
<evidence type="ECO:0000256" key="1">
    <source>
        <dbReference type="ARBA" id="ARBA00022443"/>
    </source>
</evidence>
<dbReference type="PROSITE" id="PS50002">
    <property type="entry name" value="SH3"/>
    <property type="match status" value="1"/>
</dbReference>
<dbReference type="GO" id="GO:0007229">
    <property type="term" value="P:integrin-mediated signaling pathway"/>
    <property type="evidence" value="ECO:0007669"/>
    <property type="project" value="InterPro"/>
</dbReference>
<proteinExistence type="predicted"/>
<reference evidence="6 7" key="1">
    <citation type="submission" date="2019-09" db="EMBL/GenBank/DDBJ databases">
        <title>Bird 10,000 Genomes (B10K) Project - Family phase.</title>
        <authorList>
            <person name="Zhang G."/>
        </authorList>
    </citation>
    <scope>NUCLEOTIDE SEQUENCE [LARGE SCALE GENOMIC DNA]</scope>
    <source>
        <strain evidence="6">B10K-DU-002-51</strain>
        <tissue evidence="6">Muscle</tissue>
    </source>
</reference>
<feature type="region of interest" description="Disordered" evidence="4">
    <location>
        <begin position="240"/>
        <end position="263"/>
    </location>
</feature>
<dbReference type="GO" id="GO:0005886">
    <property type="term" value="C:plasma membrane"/>
    <property type="evidence" value="ECO:0007669"/>
    <property type="project" value="InterPro"/>
</dbReference>
<evidence type="ECO:0000313" key="7">
    <source>
        <dbReference type="Proteomes" id="UP000541249"/>
    </source>
</evidence>
<organism evidence="6 7">
    <name type="scientific">Eurystomus gularis</name>
    <dbReference type="NCBI Taxonomy" id="325343"/>
    <lineage>
        <taxon>Eukaryota</taxon>
        <taxon>Metazoa</taxon>
        <taxon>Chordata</taxon>
        <taxon>Craniata</taxon>
        <taxon>Vertebrata</taxon>
        <taxon>Euteleostomi</taxon>
        <taxon>Archelosauria</taxon>
        <taxon>Archosauria</taxon>
        <taxon>Dinosauria</taxon>
        <taxon>Saurischia</taxon>
        <taxon>Theropoda</taxon>
        <taxon>Coelurosauria</taxon>
        <taxon>Aves</taxon>
        <taxon>Neognathae</taxon>
        <taxon>Neoaves</taxon>
        <taxon>Telluraves</taxon>
        <taxon>Coraciimorphae</taxon>
        <taxon>Coraciiformes</taxon>
        <taxon>Coraciidae</taxon>
        <taxon>Eurystomus</taxon>
    </lineage>
</organism>
<dbReference type="InterPro" id="IPR043443">
    <property type="entry name" value="FYB1/2-like"/>
</dbReference>
<feature type="compositionally biased region" description="Acidic residues" evidence="4">
    <location>
        <begin position="417"/>
        <end position="426"/>
    </location>
</feature>
<feature type="region of interest" description="Disordered" evidence="4">
    <location>
        <begin position="566"/>
        <end position="631"/>
    </location>
</feature>
<feature type="compositionally biased region" description="Basic and acidic residues" evidence="4">
    <location>
        <begin position="450"/>
        <end position="488"/>
    </location>
</feature>
<feature type="compositionally biased region" description="Polar residues" evidence="4">
    <location>
        <begin position="1"/>
        <end position="18"/>
    </location>
</feature>
<comment type="caution">
    <text evidence="6">The sequence shown here is derived from an EMBL/GenBank/DDBJ whole genome shotgun (WGS) entry which is preliminary data.</text>
</comment>
<sequence length="672" mass="73903">MAKINSCNSSTENVSGKSRSFKVQRRRIHTGLQARKAIFEKAANQGNATSSSGPSSSHKPVHPKLPLAVKPPTDNKTEKSPKPSYLKPVAEMFGVRLQSTNREGYGNAGSTKPPTKTSGFANEEQKPLQPKPAENKFLESASHESEAKPTGSKVAAVKAKFMSAMKENESKPPLSKPPVAKKLSLNLEVSHNEDTSNKDVLRKGPPGPRPNIHSFKAAKEMGEKSKCAAEAAGSHFSNVVLKPTGHRTSSFQGIPKEVEEKTEEKIMSTAKNIFLKKTVQEETGSSSSLTLRKMKTVRAAGESSGGHQDENRISGIPKRKALIPLFKLGPPPKKPSRPPSVDLEKFRKGIPKDSAQNEGLKQIALSSAAPPQPVLKRHCAMQLPPPPRASRPSLQPVAAPSLPPRNIKPSSETISPENEENYDDVEFVSQGHGNTEGGQRSSGEMYEDINDFRSSRRKEKKQDKEEKRRMDQEKKEQKEKEKKEQEIRKKFKLTGPIQVLHQARACADYKGGKNELTVKQGDEIEIIRLTDNPEGKWLGRIKGCYGYIKTVMVEIDYDSLKKQQPSTGAAVKHSESNQEVYDDVGEQDSSSSQSGGQSGAGKMFPPPPSDQEIYDGIDAEDTVTRSVSQDEDKNDIWSWGILKRLKVKDVKKKSVREKTTKVNGAEDNGDLL</sequence>
<name>A0A7L4DG32_9AVES</name>
<feature type="compositionally biased region" description="Basic residues" evidence="4">
    <location>
        <begin position="19"/>
        <end position="29"/>
    </location>
</feature>
<feature type="region of interest" description="Disordered" evidence="4">
    <location>
        <begin position="1"/>
        <end position="154"/>
    </location>
</feature>
<feature type="compositionally biased region" description="Polar residues" evidence="4">
    <location>
        <begin position="97"/>
        <end position="120"/>
    </location>
</feature>
<dbReference type="FunFam" id="2.30.30.40:FF:000133">
    <property type="entry name" value="FYN-binding protein-like isoform X2"/>
    <property type="match status" value="1"/>
</dbReference>
<feature type="non-terminal residue" evidence="6">
    <location>
        <position position="1"/>
    </location>
</feature>
<feature type="region of interest" description="Disordered" evidence="4">
    <location>
        <begin position="652"/>
        <end position="672"/>
    </location>
</feature>
<protein>
    <submittedName>
        <fullName evidence="6">FYB1 protein</fullName>
    </submittedName>
</protein>
<feature type="region of interest" description="Disordered" evidence="4">
    <location>
        <begin position="279"/>
        <end position="491"/>
    </location>
</feature>
<feature type="compositionally biased region" description="Basic and acidic residues" evidence="4">
    <location>
        <begin position="342"/>
        <end position="351"/>
    </location>
</feature>
<feature type="compositionally biased region" description="Basic and acidic residues" evidence="4">
    <location>
        <begin position="133"/>
        <end position="147"/>
    </location>
</feature>
<dbReference type="Proteomes" id="UP000541249">
    <property type="component" value="Unassembled WGS sequence"/>
</dbReference>
<dbReference type="SUPFAM" id="SSF50044">
    <property type="entry name" value="SH3-domain"/>
    <property type="match status" value="1"/>
</dbReference>
<feature type="compositionally biased region" description="Basic and acidic residues" evidence="4">
    <location>
        <begin position="190"/>
        <end position="202"/>
    </location>
</feature>
<evidence type="ECO:0000259" key="5">
    <source>
        <dbReference type="PROSITE" id="PS50002"/>
    </source>
</evidence>
<keyword evidence="7" id="KW-1185">Reference proteome</keyword>